<evidence type="ECO:0000259" key="1">
    <source>
        <dbReference type="Pfam" id="PF00561"/>
    </source>
</evidence>
<reference evidence="2" key="1">
    <citation type="submission" date="2018-05" db="EMBL/GenBank/DDBJ databases">
        <authorList>
            <person name="Lanie J.A."/>
            <person name="Ng W.-L."/>
            <person name="Kazmierczak K.M."/>
            <person name="Andrzejewski T.M."/>
            <person name="Davidsen T.M."/>
            <person name="Wayne K.J."/>
            <person name="Tettelin H."/>
            <person name="Glass J.I."/>
            <person name="Rusch D."/>
            <person name="Podicherti R."/>
            <person name="Tsui H.-C.T."/>
            <person name="Winkler M.E."/>
        </authorList>
    </citation>
    <scope>NUCLEOTIDE SEQUENCE</scope>
</reference>
<dbReference type="InterPro" id="IPR000073">
    <property type="entry name" value="AB_hydrolase_1"/>
</dbReference>
<accession>A0A381YPX5</accession>
<sequence>MSLLALGPDDGLRYEYQPPAEGKPTIIYVNALTGHLDAWAGVIENGCQQAGLGSLRYNLRGQEQSPAAAHRNLDQELIVADLNRLITELAPPRPILCGLSIGGLFAARAILAGVPAEGLVLLNTLRQIGPRLHWVNQALARVISLGGTRLLADLYLPFLTGESFQADNHGDFLATAPYQGLSSTHGHTRLMTAAVETDWDLPWEQLALPTLVVCGLQDRVFFDAPVVAQLCARLPKVTRLDWEDAGHLLPLEKPQALAHALVNFARMI</sequence>
<organism evidence="2">
    <name type="scientific">marine metagenome</name>
    <dbReference type="NCBI Taxonomy" id="408172"/>
    <lineage>
        <taxon>unclassified sequences</taxon>
        <taxon>metagenomes</taxon>
        <taxon>ecological metagenomes</taxon>
    </lineage>
</organism>
<feature type="domain" description="AB hydrolase-1" evidence="1">
    <location>
        <begin position="24"/>
        <end position="254"/>
    </location>
</feature>
<evidence type="ECO:0000313" key="2">
    <source>
        <dbReference type="EMBL" id="SVA79068.1"/>
    </source>
</evidence>
<dbReference type="Pfam" id="PF00561">
    <property type="entry name" value="Abhydrolase_1"/>
    <property type="match status" value="1"/>
</dbReference>
<name>A0A381YPX5_9ZZZZ</name>
<dbReference type="EMBL" id="UINC01018760">
    <property type="protein sequence ID" value="SVA79068.1"/>
    <property type="molecule type" value="Genomic_DNA"/>
</dbReference>
<dbReference type="Gene3D" id="3.40.50.1820">
    <property type="entry name" value="alpha/beta hydrolase"/>
    <property type="match status" value="1"/>
</dbReference>
<dbReference type="InterPro" id="IPR029058">
    <property type="entry name" value="AB_hydrolase_fold"/>
</dbReference>
<protein>
    <recommendedName>
        <fullName evidence="1">AB hydrolase-1 domain-containing protein</fullName>
    </recommendedName>
</protein>
<dbReference type="AlphaFoldDB" id="A0A381YPX5"/>
<gene>
    <name evidence="2" type="ORF">METZ01_LOCUS131922</name>
</gene>
<dbReference type="SUPFAM" id="SSF53474">
    <property type="entry name" value="alpha/beta-Hydrolases"/>
    <property type="match status" value="1"/>
</dbReference>
<proteinExistence type="predicted"/>